<feature type="region of interest" description="Disordered" evidence="1">
    <location>
        <begin position="1"/>
        <end position="36"/>
    </location>
</feature>
<dbReference type="KEGG" id="aori:SD37_00365"/>
<feature type="compositionally biased region" description="Polar residues" evidence="1">
    <location>
        <begin position="1"/>
        <end position="19"/>
    </location>
</feature>
<sequence length="136" mass="14810">MAYDSNAEQNRQQQVTVSAPANPDKPASTSGGGGGGFAFDKDKIDGIIKKWTDLQAELKKDYTDATLMANVKAPGKEFASGDWEKLANPSGKAFLEQNQKMQDYVKNYIDQLTAAKQKIATNEAETQASLNKHRAV</sequence>
<dbReference type="RefSeq" id="WP_044849473.1">
    <property type="nucleotide sequence ID" value="NZ_CP016174.1"/>
</dbReference>
<name>A0A193BPX9_AMYOR</name>
<organism evidence="2 3">
    <name type="scientific">Amycolatopsis orientalis</name>
    <name type="common">Nocardia orientalis</name>
    <dbReference type="NCBI Taxonomy" id="31958"/>
    <lineage>
        <taxon>Bacteria</taxon>
        <taxon>Bacillati</taxon>
        <taxon>Actinomycetota</taxon>
        <taxon>Actinomycetes</taxon>
        <taxon>Pseudonocardiales</taxon>
        <taxon>Pseudonocardiaceae</taxon>
        <taxon>Amycolatopsis</taxon>
    </lineage>
</organism>
<gene>
    <name evidence="2" type="ORF">SD37_00365</name>
</gene>
<evidence type="ECO:0000313" key="3">
    <source>
        <dbReference type="Proteomes" id="UP000093695"/>
    </source>
</evidence>
<dbReference type="EMBL" id="CP016174">
    <property type="protein sequence ID" value="ANN14256.1"/>
    <property type="molecule type" value="Genomic_DNA"/>
</dbReference>
<evidence type="ECO:0008006" key="4">
    <source>
        <dbReference type="Google" id="ProtNLM"/>
    </source>
</evidence>
<dbReference type="eggNOG" id="ENOG502ZJR7">
    <property type="taxonomic scope" value="Bacteria"/>
</dbReference>
<evidence type="ECO:0000313" key="2">
    <source>
        <dbReference type="EMBL" id="ANN14256.1"/>
    </source>
</evidence>
<accession>A0A193BPX9</accession>
<protein>
    <recommendedName>
        <fullName evidence="4">PE domain-containing protein</fullName>
    </recommendedName>
</protein>
<reference evidence="2 3" key="1">
    <citation type="journal article" date="2015" name="Genome Announc.">
        <title>Draft Genome Sequence of Norvancomycin-Producing Strain Amycolatopsis orientalis CPCC200066.</title>
        <authorList>
            <person name="Lei X."/>
            <person name="Yuan F."/>
            <person name="Shi Y."/>
            <person name="Li X."/>
            <person name="Wang L."/>
            <person name="Hong B."/>
        </authorList>
    </citation>
    <scope>NUCLEOTIDE SEQUENCE [LARGE SCALE GENOMIC DNA]</scope>
    <source>
        <strain evidence="2 3">B-37</strain>
    </source>
</reference>
<dbReference type="STRING" id="31958.SD37_00365"/>
<dbReference type="AlphaFoldDB" id="A0A193BPX9"/>
<evidence type="ECO:0000256" key="1">
    <source>
        <dbReference type="SAM" id="MobiDB-lite"/>
    </source>
</evidence>
<proteinExistence type="predicted"/>
<dbReference type="Proteomes" id="UP000093695">
    <property type="component" value="Chromosome"/>
</dbReference>
<keyword evidence="3" id="KW-1185">Reference proteome</keyword>